<protein>
    <submittedName>
        <fullName evidence="2">Uncharacterized protein</fullName>
    </submittedName>
</protein>
<keyword evidence="3" id="KW-1185">Reference proteome</keyword>
<evidence type="ECO:0000313" key="3">
    <source>
        <dbReference type="Proteomes" id="UP000007266"/>
    </source>
</evidence>
<organism evidence="2 3">
    <name type="scientific">Tribolium castaneum</name>
    <name type="common">Red flour beetle</name>
    <dbReference type="NCBI Taxonomy" id="7070"/>
    <lineage>
        <taxon>Eukaryota</taxon>
        <taxon>Metazoa</taxon>
        <taxon>Ecdysozoa</taxon>
        <taxon>Arthropoda</taxon>
        <taxon>Hexapoda</taxon>
        <taxon>Insecta</taxon>
        <taxon>Pterygota</taxon>
        <taxon>Neoptera</taxon>
        <taxon>Endopterygota</taxon>
        <taxon>Coleoptera</taxon>
        <taxon>Polyphaga</taxon>
        <taxon>Cucujiformia</taxon>
        <taxon>Tenebrionidae</taxon>
        <taxon>Tenebrionidae incertae sedis</taxon>
        <taxon>Tribolium</taxon>
    </lineage>
</organism>
<name>D6WQG4_TRICA</name>
<dbReference type="InParanoid" id="D6WQG4"/>
<reference evidence="2 3" key="1">
    <citation type="journal article" date="2008" name="Nature">
        <title>The genome of the model beetle and pest Tribolium castaneum.</title>
        <authorList>
            <consortium name="Tribolium Genome Sequencing Consortium"/>
            <person name="Richards S."/>
            <person name="Gibbs R.A."/>
            <person name="Weinstock G.M."/>
            <person name="Brown S.J."/>
            <person name="Denell R."/>
            <person name="Beeman R.W."/>
            <person name="Gibbs R."/>
            <person name="Beeman R.W."/>
            <person name="Brown S.J."/>
            <person name="Bucher G."/>
            <person name="Friedrich M."/>
            <person name="Grimmelikhuijzen C.J."/>
            <person name="Klingler M."/>
            <person name="Lorenzen M."/>
            <person name="Richards S."/>
            <person name="Roth S."/>
            <person name="Schroder R."/>
            <person name="Tautz D."/>
            <person name="Zdobnov E.M."/>
            <person name="Muzny D."/>
            <person name="Gibbs R.A."/>
            <person name="Weinstock G.M."/>
            <person name="Attaway T."/>
            <person name="Bell S."/>
            <person name="Buhay C.J."/>
            <person name="Chandrabose M.N."/>
            <person name="Chavez D."/>
            <person name="Clerk-Blankenburg K.P."/>
            <person name="Cree A."/>
            <person name="Dao M."/>
            <person name="Davis C."/>
            <person name="Chacko J."/>
            <person name="Dinh H."/>
            <person name="Dugan-Rocha S."/>
            <person name="Fowler G."/>
            <person name="Garner T.T."/>
            <person name="Garnes J."/>
            <person name="Gnirke A."/>
            <person name="Hawes A."/>
            <person name="Hernandez J."/>
            <person name="Hines S."/>
            <person name="Holder M."/>
            <person name="Hume J."/>
            <person name="Jhangiani S.N."/>
            <person name="Joshi V."/>
            <person name="Khan Z.M."/>
            <person name="Jackson L."/>
            <person name="Kovar C."/>
            <person name="Kowis A."/>
            <person name="Lee S."/>
            <person name="Lewis L.R."/>
            <person name="Margolis J."/>
            <person name="Morgan M."/>
            <person name="Nazareth L.V."/>
            <person name="Nguyen N."/>
            <person name="Okwuonu G."/>
            <person name="Parker D."/>
            <person name="Richards S."/>
            <person name="Ruiz S.J."/>
            <person name="Santibanez J."/>
            <person name="Savard J."/>
            <person name="Scherer S.E."/>
            <person name="Schneider B."/>
            <person name="Sodergren E."/>
            <person name="Tautz D."/>
            <person name="Vattahil S."/>
            <person name="Villasana D."/>
            <person name="White C.S."/>
            <person name="Wright R."/>
            <person name="Park Y."/>
            <person name="Beeman R.W."/>
            <person name="Lord J."/>
            <person name="Oppert B."/>
            <person name="Lorenzen M."/>
            <person name="Brown S."/>
            <person name="Wang L."/>
            <person name="Savard J."/>
            <person name="Tautz D."/>
            <person name="Richards S."/>
            <person name="Weinstock G."/>
            <person name="Gibbs R.A."/>
            <person name="Liu Y."/>
            <person name="Worley K."/>
            <person name="Weinstock G."/>
            <person name="Elsik C.G."/>
            <person name="Reese J.T."/>
            <person name="Elhaik E."/>
            <person name="Landan G."/>
            <person name="Graur D."/>
            <person name="Arensburger P."/>
            <person name="Atkinson P."/>
            <person name="Beeman R.W."/>
            <person name="Beidler J."/>
            <person name="Brown S.J."/>
            <person name="Demuth J.P."/>
            <person name="Drury D.W."/>
            <person name="Du Y.Z."/>
            <person name="Fujiwara H."/>
            <person name="Lorenzen M."/>
            <person name="Maselli V."/>
            <person name="Osanai M."/>
            <person name="Park Y."/>
            <person name="Robertson H.M."/>
            <person name="Tu Z."/>
            <person name="Wang J.J."/>
            <person name="Wang S."/>
            <person name="Richards S."/>
            <person name="Song H."/>
            <person name="Zhang L."/>
            <person name="Sodergren E."/>
            <person name="Werner D."/>
            <person name="Stanke M."/>
            <person name="Morgenstern B."/>
            <person name="Solovyev V."/>
            <person name="Kosarev P."/>
            <person name="Brown G."/>
            <person name="Chen H.C."/>
            <person name="Ermolaeva O."/>
            <person name="Hlavina W."/>
            <person name="Kapustin Y."/>
            <person name="Kiryutin B."/>
            <person name="Kitts P."/>
            <person name="Maglott D."/>
            <person name="Pruitt K."/>
            <person name="Sapojnikov V."/>
            <person name="Souvorov A."/>
            <person name="Mackey A.J."/>
            <person name="Waterhouse R.M."/>
            <person name="Wyder S."/>
            <person name="Zdobnov E.M."/>
            <person name="Zdobnov E.M."/>
            <person name="Wyder S."/>
            <person name="Kriventseva E.V."/>
            <person name="Kadowaki T."/>
            <person name="Bork P."/>
            <person name="Aranda M."/>
            <person name="Bao R."/>
            <person name="Beermann A."/>
            <person name="Berns N."/>
            <person name="Bolognesi R."/>
            <person name="Bonneton F."/>
            <person name="Bopp D."/>
            <person name="Brown S.J."/>
            <person name="Bucher G."/>
            <person name="Butts T."/>
            <person name="Chaumot A."/>
            <person name="Denell R.E."/>
            <person name="Ferrier D.E."/>
            <person name="Friedrich M."/>
            <person name="Gordon C.M."/>
            <person name="Jindra M."/>
            <person name="Klingler M."/>
            <person name="Lan Q."/>
            <person name="Lattorff H.M."/>
            <person name="Laudet V."/>
            <person name="von Levetsow C."/>
            <person name="Liu Z."/>
            <person name="Lutz R."/>
            <person name="Lynch J.A."/>
            <person name="da Fonseca R.N."/>
            <person name="Posnien N."/>
            <person name="Reuter R."/>
            <person name="Roth S."/>
            <person name="Savard J."/>
            <person name="Schinko J.B."/>
            <person name="Schmitt C."/>
            <person name="Schoppmeier M."/>
            <person name="Schroder R."/>
            <person name="Shippy T.D."/>
            <person name="Simonnet F."/>
            <person name="Marques-Souza H."/>
            <person name="Tautz D."/>
            <person name="Tomoyasu Y."/>
            <person name="Trauner J."/>
            <person name="Van der Zee M."/>
            <person name="Vervoort M."/>
            <person name="Wittkopp N."/>
            <person name="Wimmer E.A."/>
            <person name="Yang X."/>
            <person name="Jones A.K."/>
            <person name="Sattelle D.B."/>
            <person name="Ebert P.R."/>
            <person name="Nelson D."/>
            <person name="Scott J.G."/>
            <person name="Beeman R.W."/>
            <person name="Muthukrishnan S."/>
            <person name="Kramer K.J."/>
            <person name="Arakane Y."/>
            <person name="Beeman R.W."/>
            <person name="Zhu Q."/>
            <person name="Hogenkamp D."/>
            <person name="Dixit R."/>
            <person name="Oppert B."/>
            <person name="Jiang H."/>
            <person name="Zou Z."/>
            <person name="Marshall J."/>
            <person name="Elpidina E."/>
            <person name="Vinokurov K."/>
            <person name="Oppert C."/>
            <person name="Zou Z."/>
            <person name="Evans J."/>
            <person name="Lu Z."/>
            <person name="Zhao P."/>
            <person name="Sumathipala N."/>
            <person name="Altincicek B."/>
            <person name="Vilcinskas A."/>
            <person name="Williams M."/>
            <person name="Hultmark D."/>
            <person name="Hetru C."/>
            <person name="Jiang H."/>
            <person name="Grimmelikhuijzen C.J."/>
            <person name="Hauser F."/>
            <person name="Cazzamali G."/>
            <person name="Williamson M."/>
            <person name="Park Y."/>
            <person name="Li B."/>
            <person name="Tanaka Y."/>
            <person name="Predel R."/>
            <person name="Neupert S."/>
            <person name="Schachtner J."/>
            <person name="Verleyen P."/>
            <person name="Raible F."/>
            <person name="Bork P."/>
            <person name="Friedrich M."/>
            <person name="Walden K.K."/>
            <person name="Robertson H.M."/>
            <person name="Angeli S."/>
            <person name="Foret S."/>
            <person name="Bucher G."/>
            <person name="Schuetz S."/>
            <person name="Maleszka R."/>
            <person name="Wimmer E.A."/>
            <person name="Beeman R.W."/>
            <person name="Lorenzen M."/>
            <person name="Tomoyasu Y."/>
            <person name="Miller S.C."/>
            <person name="Grossmann D."/>
            <person name="Bucher G."/>
        </authorList>
    </citation>
    <scope>NUCLEOTIDE SEQUENCE [LARGE SCALE GENOMIC DNA]</scope>
    <source>
        <strain evidence="2 3">Georgia GA2</strain>
    </source>
</reference>
<sequence>MVDNTDNLEVGSTASSNISESLRAQILGRAHRRTRHRPTTGNLQHRRALQNVVEADESFEIVPQGPGQAESYHTAEGDAGSRALVAASADNVPKTPSAASNRASAKRPPSVTSDRVSDKRTPSLTSDRVSDKSSYTIQTQTVAIQVGFDSDTECCCGDYEYEDPHECCRCRRPEESSDCTETSYQTPAPKRRTRCTCRCRKNRRNYESPESLSDILSDSNDSVCTEFMELPYQNNEEYYKLLKELEKKLIARNKERVRRTMMEFEKRSRQNQNLEKPVCHYEDSPKMGRKKHKNSICCKCGRNKRTNSDILQNEKQWEDLEYCHAEPEPAPVSRTLKKCQWRIDPRTGEWVKVSFQQSDLSAPCGDCDNTPVKKECCCRKKRH</sequence>
<evidence type="ECO:0000313" key="2">
    <source>
        <dbReference type="EMBL" id="EFA06077.1"/>
    </source>
</evidence>
<reference evidence="2 3" key="2">
    <citation type="journal article" date="2010" name="Nucleic Acids Res.">
        <title>BeetleBase in 2010: revisions to provide comprehensive genomic information for Tribolium castaneum.</title>
        <authorList>
            <person name="Kim H.S."/>
            <person name="Murphy T."/>
            <person name="Xia J."/>
            <person name="Caragea D."/>
            <person name="Park Y."/>
            <person name="Beeman R.W."/>
            <person name="Lorenzen M.D."/>
            <person name="Butcher S."/>
            <person name="Manak J.R."/>
            <person name="Brown S.J."/>
        </authorList>
    </citation>
    <scope>GENOME REANNOTATION</scope>
    <source>
        <strain evidence="2 3">Georgia GA2</strain>
    </source>
</reference>
<accession>D6WQG4</accession>
<evidence type="ECO:0000256" key="1">
    <source>
        <dbReference type="SAM" id="MobiDB-lite"/>
    </source>
</evidence>
<feature type="region of interest" description="Disordered" evidence="1">
    <location>
        <begin position="90"/>
        <end position="135"/>
    </location>
</feature>
<dbReference type="HOGENOM" id="CLU_722270_0_0_1"/>
<proteinExistence type="predicted"/>
<dbReference type="EMBL" id="KQ971354">
    <property type="protein sequence ID" value="EFA06077.1"/>
    <property type="molecule type" value="Genomic_DNA"/>
</dbReference>
<gene>
    <name evidence="2" type="primary">AUGUSTUS-3.0.2_08913</name>
    <name evidence="2" type="ORF">TcasGA2_TC008913</name>
</gene>
<dbReference type="Proteomes" id="UP000007266">
    <property type="component" value="Linkage group 7"/>
</dbReference>
<feature type="compositionally biased region" description="Polar residues" evidence="1">
    <location>
        <begin position="122"/>
        <end position="135"/>
    </location>
</feature>
<dbReference type="AlphaFoldDB" id="D6WQG4"/>